<evidence type="ECO:0000313" key="5">
    <source>
        <dbReference type="EMBL" id="CCA22204.1"/>
    </source>
</evidence>
<dbReference type="EMBL" id="FR824192">
    <property type="protein sequence ID" value="CCA22204.1"/>
    <property type="molecule type" value="Genomic_DNA"/>
</dbReference>
<dbReference type="GO" id="GO:0005324">
    <property type="term" value="F:long-chain fatty acid transmembrane transporter activity"/>
    <property type="evidence" value="ECO:0007669"/>
    <property type="project" value="TreeGrafter"/>
</dbReference>
<organism evidence="5">
    <name type="scientific">Albugo laibachii Nc14</name>
    <dbReference type="NCBI Taxonomy" id="890382"/>
    <lineage>
        <taxon>Eukaryota</taxon>
        <taxon>Sar</taxon>
        <taxon>Stramenopiles</taxon>
        <taxon>Oomycota</taxon>
        <taxon>Peronosporomycetes</taxon>
        <taxon>Albuginales</taxon>
        <taxon>Albuginaceae</taxon>
        <taxon>Albugo</taxon>
    </lineage>
</organism>
<evidence type="ECO:0000256" key="2">
    <source>
        <dbReference type="ARBA" id="ARBA00022598"/>
    </source>
</evidence>
<name>F0WLN8_9STRA</name>
<dbReference type="GO" id="GO:0044539">
    <property type="term" value="P:long-chain fatty acid import into cell"/>
    <property type="evidence" value="ECO:0007669"/>
    <property type="project" value="TreeGrafter"/>
</dbReference>
<dbReference type="InterPro" id="IPR042099">
    <property type="entry name" value="ANL_N_sf"/>
</dbReference>
<keyword evidence="2" id="KW-0436">Ligase</keyword>
<accession>F0WLN8</accession>
<dbReference type="SUPFAM" id="SSF56801">
    <property type="entry name" value="Acetyl-CoA synthetase-like"/>
    <property type="match status" value="1"/>
</dbReference>
<dbReference type="PANTHER" id="PTHR43107:SF15">
    <property type="entry name" value="FATTY ACID TRANSPORT PROTEIN 3, ISOFORM A"/>
    <property type="match status" value="1"/>
</dbReference>
<dbReference type="Gene3D" id="3.40.50.12780">
    <property type="entry name" value="N-terminal domain of ligase-like"/>
    <property type="match status" value="1"/>
</dbReference>
<dbReference type="GO" id="GO:0005886">
    <property type="term" value="C:plasma membrane"/>
    <property type="evidence" value="ECO:0007669"/>
    <property type="project" value="TreeGrafter"/>
</dbReference>
<dbReference type="GO" id="GO:0004467">
    <property type="term" value="F:long-chain fatty acid-CoA ligase activity"/>
    <property type="evidence" value="ECO:0007669"/>
    <property type="project" value="TreeGrafter"/>
</dbReference>
<gene>
    <name evidence="5" type="primary">AlNc14C147G7426</name>
    <name evidence="5" type="ORF">ALNC14_083470</name>
</gene>
<reference evidence="5" key="1">
    <citation type="journal article" date="2011" name="PLoS Biol.">
        <title>Gene gain and loss during evolution of obligate parasitism in the white rust pathogen of Arabidopsis thaliana.</title>
        <authorList>
            <person name="Kemen E."/>
            <person name="Gardiner A."/>
            <person name="Schultz-Larsen T."/>
            <person name="Kemen A.C."/>
            <person name="Balmuth A.L."/>
            <person name="Robert-Seilaniantz A."/>
            <person name="Bailey K."/>
            <person name="Holub E."/>
            <person name="Studholme D.J."/>
            <person name="Maclean D."/>
            <person name="Jones J.D."/>
        </authorList>
    </citation>
    <scope>NUCLEOTIDE SEQUENCE</scope>
</reference>
<evidence type="ECO:0000256" key="4">
    <source>
        <dbReference type="ARBA" id="ARBA00022840"/>
    </source>
</evidence>
<reference evidence="5" key="2">
    <citation type="submission" date="2011-02" db="EMBL/GenBank/DDBJ databases">
        <authorList>
            <person name="MacLean D."/>
        </authorList>
    </citation>
    <scope>NUCLEOTIDE SEQUENCE</scope>
</reference>
<keyword evidence="3" id="KW-0547">Nucleotide-binding</keyword>
<proteinExistence type="inferred from homology"/>
<sequence>MKIGVVTAFINTEMETSTLLHAIRVIDPSILIVDDEILVRIHDSIAIPIHLFPSKSMETMPMTRPNRSIRSGIDISDTCLLLYSGDTNHPTRMTHRQSLSQPLRIHFSMQLNAFDRIFTCLPFHSAGLLPPILAILSGAPVILSSSDHIWTHIRLSKSTILHFADPLCRMLLDAPSTLQDAEHQLRAAFGIGLSHGIRSTF</sequence>
<dbReference type="PANTHER" id="PTHR43107">
    <property type="entry name" value="LONG-CHAIN FATTY ACID TRANSPORT PROTEIN"/>
    <property type="match status" value="1"/>
</dbReference>
<dbReference type="HOGENOM" id="CLU_1362554_0_0_1"/>
<dbReference type="AlphaFoldDB" id="F0WLN8"/>
<dbReference type="GO" id="GO:0005524">
    <property type="term" value="F:ATP binding"/>
    <property type="evidence" value="ECO:0007669"/>
    <property type="project" value="UniProtKB-KW"/>
</dbReference>
<keyword evidence="4" id="KW-0067">ATP-binding</keyword>
<evidence type="ECO:0000256" key="1">
    <source>
        <dbReference type="ARBA" id="ARBA00006432"/>
    </source>
</evidence>
<protein>
    <submittedName>
        <fullName evidence="5">Longchain fatty acid transporter putative</fullName>
    </submittedName>
</protein>
<evidence type="ECO:0000256" key="3">
    <source>
        <dbReference type="ARBA" id="ARBA00022741"/>
    </source>
</evidence>
<comment type="similarity">
    <text evidence="1">Belongs to the ATP-dependent AMP-binding enzyme family.</text>
</comment>